<dbReference type="EMBL" id="JANRMS010001047">
    <property type="protein sequence ID" value="KAJ3531590.1"/>
    <property type="molecule type" value="Genomic_DNA"/>
</dbReference>
<protein>
    <submittedName>
        <fullName evidence="1">Uncharacterized protein</fullName>
    </submittedName>
</protein>
<sequence length="485" mass="54276">MNHPLITTVQIPKRKKYFKIEKSQTAPSSAAWSSDVVKRRRIENKTQEAARDRAHLLRNHIKRHYVTRDVVVSGLLSREIGMPYANEPGRGRLEDGDLGAASWADGVVAKGSVPFAPSFARARYANMPCFYVAGEDEKTGLGAAYATLDEETLVGSHISTDKNDKIHFSRDAPNSSGRALSFRTEMIRCPQMSSIQYHRPTHRILLTSREPDHSCGVYFFSPPLSDPEDKTRPHWLLGETNHYQKLSIRHGLHDEWVVHSSTPAPPSSDLICVLGSNNGLFQVRSNESLSAIAPSVTPKGMHLPQEVFAQDFQRDNHNILLAGGRQPRLWITDLRAPEAQWSFAKHTSSIAHIKSVNPHQVLVSGLRNSMALYDVRFLSMNSRSAKPLLAFPEHRNEAHFHVGWDVSPELNVVAAAQDNGTVKLFSLRSGRRLRCAGVDSIKTDAPIKALMFQKMPRERIPSLFVGEGSLLRKFSYGVVKWEDEA</sequence>
<keyword evidence="2" id="KW-1185">Reference proteome</keyword>
<organism evidence="1 2">
    <name type="scientific">Fusarium decemcellulare</name>
    <dbReference type="NCBI Taxonomy" id="57161"/>
    <lineage>
        <taxon>Eukaryota</taxon>
        <taxon>Fungi</taxon>
        <taxon>Dikarya</taxon>
        <taxon>Ascomycota</taxon>
        <taxon>Pezizomycotina</taxon>
        <taxon>Sordariomycetes</taxon>
        <taxon>Hypocreomycetidae</taxon>
        <taxon>Hypocreales</taxon>
        <taxon>Nectriaceae</taxon>
        <taxon>Fusarium</taxon>
        <taxon>Fusarium decemcellulare species complex</taxon>
    </lineage>
</organism>
<proteinExistence type="predicted"/>
<gene>
    <name evidence="1" type="ORF">NM208_g8809</name>
</gene>
<evidence type="ECO:0000313" key="2">
    <source>
        <dbReference type="Proteomes" id="UP001148629"/>
    </source>
</evidence>
<comment type="caution">
    <text evidence="1">The sequence shown here is derived from an EMBL/GenBank/DDBJ whole genome shotgun (WGS) entry which is preliminary data.</text>
</comment>
<dbReference type="Proteomes" id="UP001148629">
    <property type="component" value="Unassembled WGS sequence"/>
</dbReference>
<reference evidence="1" key="1">
    <citation type="submission" date="2022-08" db="EMBL/GenBank/DDBJ databases">
        <title>Genome Sequence of Fusarium decemcellulare.</title>
        <authorList>
            <person name="Buettner E."/>
        </authorList>
    </citation>
    <scope>NUCLEOTIDE SEQUENCE</scope>
    <source>
        <strain evidence="1">Babe19</strain>
    </source>
</reference>
<evidence type="ECO:0000313" key="1">
    <source>
        <dbReference type="EMBL" id="KAJ3531590.1"/>
    </source>
</evidence>
<name>A0ACC1S451_9HYPO</name>
<accession>A0ACC1S451</accession>